<proteinExistence type="predicted"/>
<sequence>MLTSLEPATGVLVGLFMLGERLTAAQALAIRPIVAAPAGKVVCGRFRGTRTEQHIGSNWPGFLQS</sequence>
<evidence type="ECO:0000313" key="1">
    <source>
        <dbReference type="EMBL" id="CDX53066.1"/>
    </source>
</evidence>
<gene>
    <name evidence="1" type="ORF">MPL1032_160167</name>
</gene>
<name>A0A0K2VSX4_MESPL</name>
<dbReference type="EMBL" id="CCND01000008">
    <property type="protein sequence ID" value="CDX53066.1"/>
    <property type="molecule type" value="Genomic_DNA"/>
</dbReference>
<dbReference type="Proteomes" id="UP000182888">
    <property type="component" value="Unassembled WGS sequence"/>
</dbReference>
<protein>
    <submittedName>
        <fullName evidence="1">Uncharacterized protein</fullName>
    </submittedName>
</protein>
<evidence type="ECO:0000313" key="2">
    <source>
        <dbReference type="Proteomes" id="UP000182888"/>
    </source>
</evidence>
<organism evidence="1 2">
    <name type="scientific">Mesorhizobium plurifarium</name>
    <dbReference type="NCBI Taxonomy" id="69974"/>
    <lineage>
        <taxon>Bacteria</taxon>
        <taxon>Pseudomonadati</taxon>
        <taxon>Pseudomonadota</taxon>
        <taxon>Alphaproteobacteria</taxon>
        <taxon>Hyphomicrobiales</taxon>
        <taxon>Phyllobacteriaceae</taxon>
        <taxon>Mesorhizobium</taxon>
    </lineage>
</organism>
<accession>A0A0K2VSX4</accession>
<dbReference type="AlphaFoldDB" id="A0A0K2VSX4"/>
<reference evidence="2" key="1">
    <citation type="submission" date="2014-08" db="EMBL/GenBank/DDBJ databases">
        <authorList>
            <person name="Edwards T."/>
        </authorList>
    </citation>
    <scope>NUCLEOTIDE SEQUENCE [LARGE SCALE GENOMIC DNA]</scope>
</reference>